<keyword evidence="4" id="KW-0597">Phosphoprotein</keyword>
<dbReference type="SUPFAM" id="SSF47384">
    <property type="entry name" value="Homodimeric domain of signal transducing histidine kinase"/>
    <property type="match status" value="1"/>
</dbReference>
<organism evidence="12 13">
    <name type="scientific">Anaerobutyricum hallii</name>
    <dbReference type="NCBI Taxonomy" id="39488"/>
    <lineage>
        <taxon>Bacteria</taxon>
        <taxon>Bacillati</taxon>
        <taxon>Bacillota</taxon>
        <taxon>Clostridia</taxon>
        <taxon>Lachnospirales</taxon>
        <taxon>Lachnospiraceae</taxon>
        <taxon>Anaerobutyricum</taxon>
    </lineage>
</organism>
<keyword evidence="8" id="KW-0175">Coiled coil</keyword>
<keyword evidence="9" id="KW-0812">Transmembrane</keyword>
<dbReference type="EC" id="2.7.13.3" evidence="3"/>
<evidence type="ECO:0000313" key="12">
    <source>
        <dbReference type="EMBL" id="RGI90577.1"/>
    </source>
</evidence>
<feature type="transmembrane region" description="Helical" evidence="9">
    <location>
        <begin position="12"/>
        <end position="40"/>
    </location>
</feature>
<keyword evidence="9" id="KW-1133">Transmembrane helix</keyword>
<dbReference type="SUPFAM" id="SSF158472">
    <property type="entry name" value="HAMP domain-like"/>
    <property type="match status" value="1"/>
</dbReference>
<evidence type="ECO:0000256" key="1">
    <source>
        <dbReference type="ARBA" id="ARBA00000085"/>
    </source>
</evidence>
<name>A0A374NV81_9FIRM</name>
<feature type="domain" description="HAMP" evidence="11">
    <location>
        <begin position="175"/>
        <end position="227"/>
    </location>
</feature>
<dbReference type="AlphaFoldDB" id="A0A374NV81"/>
<dbReference type="Pfam" id="PF00512">
    <property type="entry name" value="HisKA"/>
    <property type="match status" value="1"/>
</dbReference>
<dbReference type="SMART" id="SM00304">
    <property type="entry name" value="HAMP"/>
    <property type="match status" value="1"/>
</dbReference>
<dbReference type="RefSeq" id="WP_117982156.1">
    <property type="nucleotide sequence ID" value="NZ_QSOE01000017.1"/>
</dbReference>
<dbReference type="CDD" id="cd00082">
    <property type="entry name" value="HisKA"/>
    <property type="match status" value="1"/>
</dbReference>
<evidence type="ECO:0000256" key="2">
    <source>
        <dbReference type="ARBA" id="ARBA00004370"/>
    </source>
</evidence>
<dbReference type="InterPro" id="IPR036890">
    <property type="entry name" value="HATPase_C_sf"/>
</dbReference>
<dbReference type="Pfam" id="PF02518">
    <property type="entry name" value="HATPase_c"/>
    <property type="match status" value="1"/>
</dbReference>
<comment type="catalytic activity">
    <reaction evidence="1">
        <text>ATP + protein L-histidine = ADP + protein N-phospho-L-histidine.</text>
        <dbReference type="EC" id="2.7.13.3"/>
    </reaction>
</comment>
<dbReference type="InterPro" id="IPR005467">
    <property type="entry name" value="His_kinase_dom"/>
</dbReference>
<feature type="coiled-coil region" evidence="8">
    <location>
        <begin position="215"/>
        <end position="249"/>
    </location>
</feature>
<comment type="caution">
    <text evidence="12">The sequence shown here is derived from an EMBL/GenBank/DDBJ whole genome shotgun (WGS) entry which is preliminary data.</text>
</comment>
<dbReference type="SMART" id="SM00387">
    <property type="entry name" value="HATPase_c"/>
    <property type="match status" value="1"/>
</dbReference>
<dbReference type="GO" id="GO:0016036">
    <property type="term" value="P:cellular response to phosphate starvation"/>
    <property type="evidence" value="ECO:0007669"/>
    <property type="project" value="TreeGrafter"/>
</dbReference>
<dbReference type="PROSITE" id="PS50109">
    <property type="entry name" value="HIS_KIN"/>
    <property type="match status" value="1"/>
</dbReference>
<dbReference type="InterPro" id="IPR050351">
    <property type="entry name" value="BphY/WalK/GraS-like"/>
</dbReference>
<keyword evidence="9" id="KW-0472">Membrane</keyword>
<dbReference type="InterPro" id="IPR003661">
    <property type="entry name" value="HisK_dim/P_dom"/>
</dbReference>
<accession>A0A374NV81</accession>
<feature type="transmembrane region" description="Helical" evidence="9">
    <location>
        <begin position="154"/>
        <end position="176"/>
    </location>
</feature>
<dbReference type="PRINTS" id="PR00344">
    <property type="entry name" value="BCTRLSENSOR"/>
</dbReference>
<dbReference type="InterPro" id="IPR003594">
    <property type="entry name" value="HATPase_dom"/>
</dbReference>
<dbReference type="PANTHER" id="PTHR45453:SF3">
    <property type="entry name" value="HISTIDINE KINASE"/>
    <property type="match status" value="1"/>
</dbReference>
<keyword evidence="7" id="KW-0902">Two-component regulatory system</keyword>
<evidence type="ECO:0000256" key="9">
    <source>
        <dbReference type="SAM" id="Phobius"/>
    </source>
</evidence>
<dbReference type="InterPro" id="IPR036097">
    <property type="entry name" value="HisK_dim/P_sf"/>
</dbReference>
<dbReference type="GO" id="GO:0004721">
    <property type="term" value="F:phosphoprotein phosphatase activity"/>
    <property type="evidence" value="ECO:0007669"/>
    <property type="project" value="TreeGrafter"/>
</dbReference>
<dbReference type="InterPro" id="IPR004358">
    <property type="entry name" value="Sig_transdc_His_kin-like_C"/>
</dbReference>
<dbReference type="SUPFAM" id="SSF55874">
    <property type="entry name" value="ATPase domain of HSP90 chaperone/DNA topoisomerase II/histidine kinase"/>
    <property type="match status" value="1"/>
</dbReference>
<evidence type="ECO:0000256" key="5">
    <source>
        <dbReference type="ARBA" id="ARBA00022679"/>
    </source>
</evidence>
<evidence type="ECO:0000256" key="6">
    <source>
        <dbReference type="ARBA" id="ARBA00022777"/>
    </source>
</evidence>
<evidence type="ECO:0000256" key="7">
    <source>
        <dbReference type="ARBA" id="ARBA00023012"/>
    </source>
</evidence>
<evidence type="ECO:0000256" key="4">
    <source>
        <dbReference type="ARBA" id="ARBA00022553"/>
    </source>
</evidence>
<dbReference type="Pfam" id="PF00672">
    <property type="entry name" value="HAMP"/>
    <property type="match status" value="1"/>
</dbReference>
<dbReference type="PANTHER" id="PTHR45453">
    <property type="entry name" value="PHOSPHATE REGULON SENSOR PROTEIN PHOR"/>
    <property type="match status" value="1"/>
</dbReference>
<evidence type="ECO:0000259" key="11">
    <source>
        <dbReference type="PROSITE" id="PS50885"/>
    </source>
</evidence>
<dbReference type="Gene3D" id="1.10.287.130">
    <property type="match status" value="1"/>
</dbReference>
<dbReference type="EMBL" id="QSOE01000017">
    <property type="protein sequence ID" value="RGI90577.1"/>
    <property type="molecule type" value="Genomic_DNA"/>
</dbReference>
<comment type="subcellular location">
    <subcellularLocation>
        <location evidence="2">Membrane</location>
    </subcellularLocation>
</comment>
<evidence type="ECO:0000313" key="13">
    <source>
        <dbReference type="Proteomes" id="UP000262524"/>
    </source>
</evidence>
<keyword evidence="6 12" id="KW-0418">Kinase</keyword>
<evidence type="ECO:0000259" key="10">
    <source>
        <dbReference type="PROSITE" id="PS50109"/>
    </source>
</evidence>
<dbReference type="GO" id="GO:0000155">
    <property type="term" value="F:phosphorelay sensor kinase activity"/>
    <property type="evidence" value="ECO:0007669"/>
    <property type="project" value="InterPro"/>
</dbReference>
<dbReference type="Gene3D" id="6.10.340.10">
    <property type="match status" value="1"/>
</dbReference>
<reference evidence="12 13" key="1">
    <citation type="submission" date="2018-08" db="EMBL/GenBank/DDBJ databases">
        <title>A genome reference for cultivated species of the human gut microbiota.</title>
        <authorList>
            <person name="Zou Y."/>
            <person name="Xue W."/>
            <person name="Luo G."/>
        </authorList>
    </citation>
    <scope>NUCLEOTIDE SEQUENCE [LARGE SCALE GENOMIC DNA]</scope>
    <source>
        <strain evidence="12 13">TM10-1AC</strain>
    </source>
</reference>
<evidence type="ECO:0000256" key="8">
    <source>
        <dbReference type="SAM" id="Coils"/>
    </source>
</evidence>
<proteinExistence type="predicted"/>
<dbReference type="GO" id="GO:0005886">
    <property type="term" value="C:plasma membrane"/>
    <property type="evidence" value="ECO:0007669"/>
    <property type="project" value="TreeGrafter"/>
</dbReference>
<dbReference type="SMART" id="SM00388">
    <property type="entry name" value="HisKA"/>
    <property type="match status" value="1"/>
</dbReference>
<keyword evidence="5" id="KW-0808">Transferase</keyword>
<protein>
    <recommendedName>
        <fullName evidence="3">histidine kinase</fullName>
        <ecNumber evidence="3">2.7.13.3</ecNumber>
    </recommendedName>
</protein>
<sequence length="467" mass="52311">MIKKIKSKLAVKVFIISALLMAFCCGITYFFILHFAPYIYSYTPSDVEWFADELAQELSMTDKGETAIYFSIANDTLTGDYNNEYLFHLFNSDGEEVSLTDTATATGKQIDDYNPKETSAHYTVSFIGEERPYTLLLAKNTDKESQAVEALHKALPALTIVIVAISVLAAVFYAWYMTAPIKKISKMSKQMANMDFGSPCPVERTDEIGVLSDSLNTLSSNLSAALTELKDANQKLQADIDKERELELQRIKFFSAASHELKTPITIIKGQLQGMLCGVGRYKDRETYLAQSLEVTNSLEKMVQELLTVSRIEAPQYSCVKTHFDFTQFLRQRLAAFDDLFVQKELSVAINLLPDIYIDGDMGLLQKVVDNLLGNAATYSPPGNSIRVDLRQAEEKVYLTIENTGVHIPEDDISKLFEPFYRVEQSRNRQTGGSGLGLYIVKTIINLHNAEVSVQNTDDGVAIKVFF</sequence>
<dbReference type="InterPro" id="IPR003660">
    <property type="entry name" value="HAMP_dom"/>
</dbReference>
<dbReference type="Gene3D" id="3.30.565.10">
    <property type="entry name" value="Histidine kinase-like ATPase, C-terminal domain"/>
    <property type="match status" value="1"/>
</dbReference>
<dbReference type="FunFam" id="3.30.565.10:FF:000006">
    <property type="entry name" value="Sensor histidine kinase WalK"/>
    <property type="match status" value="1"/>
</dbReference>
<feature type="domain" description="Histidine kinase" evidence="10">
    <location>
        <begin position="256"/>
        <end position="467"/>
    </location>
</feature>
<dbReference type="PROSITE" id="PS50885">
    <property type="entry name" value="HAMP"/>
    <property type="match status" value="1"/>
</dbReference>
<evidence type="ECO:0000256" key="3">
    <source>
        <dbReference type="ARBA" id="ARBA00012438"/>
    </source>
</evidence>
<dbReference type="Proteomes" id="UP000262524">
    <property type="component" value="Unassembled WGS sequence"/>
</dbReference>
<gene>
    <name evidence="12" type="ORF">DXD91_04140</name>
</gene>
<dbReference type="CDD" id="cd06225">
    <property type="entry name" value="HAMP"/>
    <property type="match status" value="1"/>
</dbReference>